<feature type="coiled-coil region" evidence="1">
    <location>
        <begin position="334"/>
        <end position="361"/>
    </location>
</feature>
<dbReference type="Proteomes" id="UP000887566">
    <property type="component" value="Unplaced"/>
</dbReference>
<evidence type="ECO:0000256" key="1">
    <source>
        <dbReference type="SAM" id="Coils"/>
    </source>
</evidence>
<dbReference type="InterPro" id="IPR018253">
    <property type="entry name" value="DnaJ_domain_CS"/>
</dbReference>
<dbReference type="CDD" id="cd06257">
    <property type="entry name" value="DnaJ"/>
    <property type="match status" value="1"/>
</dbReference>
<dbReference type="PANTHER" id="PTHR44272:SF3">
    <property type="entry name" value="J DOMAIN-CONTAINING PROTEIN"/>
    <property type="match status" value="1"/>
</dbReference>
<name>A0A914XR76_9BILA</name>
<dbReference type="PROSITE" id="PS00636">
    <property type="entry name" value="DNAJ_1"/>
    <property type="match status" value="1"/>
</dbReference>
<keyword evidence="3" id="KW-1185">Reference proteome</keyword>
<evidence type="ECO:0000313" key="3">
    <source>
        <dbReference type="Proteomes" id="UP000887566"/>
    </source>
</evidence>
<feature type="domain" description="J" evidence="2">
    <location>
        <begin position="49"/>
        <end position="114"/>
    </location>
</feature>
<organism evidence="3 4">
    <name type="scientific">Plectus sambesii</name>
    <dbReference type="NCBI Taxonomy" id="2011161"/>
    <lineage>
        <taxon>Eukaryota</taxon>
        <taxon>Metazoa</taxon>
        <taxon>Ecdysozoa</taxon>
        <taxon>Nematoda</taxon>
        <taxon>Chromadorea</taxon>
        <taxon>Plectida</taxon>
        <taxon>Plectina</taxon>
        <taxon>Plectoidea</taxon>
        <taxon>Plectidae</taxon>
        <taxon>Plectus</taxon>
    </lineage>
</organism>
<dbReference type="AlphaFoldDB" id="A0A914XR76"/>
<dbReference type="PRINTS" id="PR00625">
    <property type="entry name" value="JDOMAIN"/>
</dbReference>
<sequence length="409" mass="45855">MNKSTFRSFIHNEILIIISVFLIASGSIVMHNGSATAKSSAEGAEIKEDFYKVLGVEKTATESQIKNAYRKLALKHHPDRNPGDHEAQEQFKKVSIAYAVLSDPNKRRQYDLSGPSGAILDFEGIDISEMGGVGRVFGALFSKLGVPIPTQIVPRVLGQARDLSEGKTTDVVAKELRPGQVIDGCIAKQEPAFFKIRIDPEQSENGVLLICRSTSMSKFKLVLFDKEGGVRKIEESARRKHHTSAELYFVPFDRANMSELIPLKFYMDDKEVPVEFHLLDGLEPSGATKLEPREHLICVYGDNWIKDVKYQLRFFPAAVGVDPIKTIIEHEKLLLAKKAEMSKFQEEYVEAKKRYDEAVKKLKSDTELILESIKARDEAYEQFIDLSASPFKTAEVATTQKGFLSSFFG</sequence>
<keyword evidence="1" id="KW-0175">Coiled coil</keyword>
<dbReference type="SMART" id="SM00271">
    <property type="entry name" value="DnaJ"/>
    <property type="match status" value="1"/>
</dbReference>
<dbReference type="PROSITE" id="PS50076">
    <property type="entry name" value="DNAJ_2"/>
    <property type="match status" value="1"/>
</dbReference>
<dbReference type="Gene3D" id="1.10.287.110">
    <property type="entry name" value="DnaJ domain"/>
    <property type="match status" value="1"/>
</dbReference>
<reference evidence="4" key="1">
    <citation type="submission" date="2022-11" db="UniProtKB">
        <authorList>
            <consortium name="WormBaseParasite"/>
        </authorList>
    </citation>
    <scope>IDENTIFICATION</scope>
</reference>
<proteinExistence type="predicted"/>
<dbReference type="InterPro" id="IPR001623">
    <property type="entry name" value="DnaJ_domain"/>
</dbReference>
<dbReference type="Pfam" id="PF00226">
    <property type="entry name" value="DnaJ"/>
    <property type="match status" value="1"/>
</dbReference>
<protein>
    <submittedName>
        <fullName evidence="4">J domain-containing protein</fullName>
    </submittedName>
</protein>
<evidence type="ECO:0000259" key="2">
    <source>
        <dbReference type="PROSITE" id="PS50076"/>
    </source>
</evidence>
<dbReference type="InterPro" id="IPR036869">
    <property type="entry name" value="J_dom_sf"/>
</dbReference>
<evidence type="ECO:0000313" key="4">
    <source>
        <dbReference type="WBParaSite" id="PSAMB.scaffold96size80756.g1815.t1"/>
    </source>
</evidence>
<dbReference type="InterPro" id="IPR052812">
    <property type="entry name" value="Plant_DnaJ_domain"/>
</dbReference>
<dbReference type="PANTHER" id="PTHR44272">
    <property type="entry name" value="DNAJ DOMAIN (PROKARYOTIC HEAT SHOCK PROTEIN)"/>
    <property type="match status" value="1"/>
</dbReference>
<dbReference type="SUPFAM" id="SSF46565">
    <property type="entry name" value="Chaperone J-domain"/>
    <property type="match status" value="1"/>
</dbReference>
<accession>A0A914XR76</accession>
<dbReference type="WBParaSite" id="PSAMB.scaffold96size80756.g1815.t1">
    <property type="protein sequence ID" value="PSAMB.scaffold96size80756.g1815.t1"/>
    <property type="gene ID" value="PSAMB.scaffold96size80756.g1815"/>
</dbReference>